<feature type="domain" description="AB hydrolase-1" evidence="1">
    <location>
        <begin position="31"/>
        <end position="249"/>
    </location>
</feature>
<dbReference type="SUPFAM" id="SSF53474">
    <property type="entry name" value="alpha/beta-Hydrolases"/>
    <property type="match status" value="1"/>
</dbReference>
<keyword evidence="3" id="KW-1185">Reference proteome</keyword>
<comment type="caution">
    <text evidence="2">The sequence shown here is derived from an EMBL/GenBank/DDBJ whole genome shotgun (WGS) entry which is preliminary data.</text>
</comment>
<reference evidence="2 3" key="1">
    <citation type="submission" date="2018-03" db="EMBL/GenBank/DDBJ databases">
        <title>Genomic Encyclopedia of Type Strains, Phase III (KMG-III): the genomes of soil and plant-associated and newly described type strains.</title>
        <authorList>
            <person name="Whitman W."/>
        </authorList>
    </citation>
    <scope>NUCLEOTIDE SEQUENCE [LARGE SCALE GENOMIC DNA]</scope>
    <source>
        <strain evidence="2 3">CGMCC 4.7125</strain>
    </source>
</reference>
<dbReference type="Proteomes" id="UP000238362">
    <property type="component" value="Unassembled WGS sequence"/>
</dbReference>
<name>A0A2T0M0M6_9PSEU</name>
<proteinExistence type="predicted"/>
<dbReference type="InterPro" id="IPR000073">
    <property type="entry name" value="AB_hydrolase_1"/>
</dbReference>
<evidence type="ECO:0000313" key="2">
    <source>
        <dbReference type="EMBL" id="PRX50154.1"/>
    </source>
</evidence>
<protein>
    <submittedName>
        <fullName evidence="2">Pimeloyl-ACP methyl ester carboxylesterase</fullName>
    </submittedName>
</protein>
<dbReference type="EMBL" id="PVNH01000002">
    <property type="protein sequence ID" value="PRX50154.1"/>
    <property type="molecule type" value="Genomic_DNA"/>
</dbReference>
<gene>
    <name evidence="2" type="ORF">B0I33_102273</name>
</gene>
<dbReference type="OrthoDB" id="63519at2"/>
<evidence type="ECO:0000313" key="3">
    <source>
        <dbReference type="Proteomes" id="UP000238362"/>
    </source>
</evidence>
<dbReference type="Pfam" id="PF12697">
    <property type="entry name" value="Abhydrolase_6"/>
    <property type="match status" value="1"/>
</dbReference>
<accession>A0A2T0M0M6</accession>
<dbReference type="InterPro" id="IPR029058">
    <property type="entry name" value="AB_hydrolase_fold"/>
</dbReference>
<dbReference type="Gene3D" id="3.40.50.1820">
    <property type="entry name" value="alpha/beta hydrolase"/>
    <property type="match status" value="1"/>
</dbReference>
<dbReference type="PANTHER" id="PTHR43433">
    <property type="entry name" value="HYDROLASE, ALPHA/BETA FOLD FAMILY PROTEIN"/>
    <property type="match status" value="1"/>
</dbReference>
<dbReference type="GO" id="GO:0004806">
    <property type="term" value="F:triacylglycerol lipase activity"/>
    <property type="evidence" value="ECO:0007669"/>
    <property type="project" value="TreeGrafter"/>
</dbReference>
<organism evidence="2 3">
    <name type="scientific">Prauserella shujinwangii</name>
    <dbReference type="NCBI Taxonomy" id="1453103"/>
    <lineage>
        <taxon>Bacteria</taxon>
        <taxon>Bacillati</taxon>
        <taxon>Actinomycetota</taxon>
        <taxon>Actinomycetes</taxon>
        <taxon>Pseudonocardiales</taxon>
        <taxon>Pseudonocardiaceae</taxon>
        <taxon>Prauserella</taxon>
    </lineage>
</organism>
<dbReference type="PANTHER" id="PTHR43433:SF5">
    <property type="entry name" value="AB HYDROLASE-1 DOMAIN-CONTAINING PROTEIN"/>
    <property type="match status" value="1"/>
</dbReference>
<sequence>MSSVTSADGTRIAFERTGNGQPVILVDGAMCYRDSGPMRPLAEQLAKDFTVYLYDRRGRGESGDTAPYSPRREIEDIEALVKDAGGSAHLFGISSGAVLALEAANAGLPVRGLALYEPPLIVDDTRDPVPPEWVTELRREVAEGRRGDAVRRFMRVVQVPAVAIFLMRFLPAWRKITGVAHTLPYDFEVIGDLQSGRPLPADRWTSLTATTLVLDGGKSPTWIRNGTRALADVLPTARYDTLPGQTHMVKPTALAPALAEFFGAH</sequence>
<dbReference type="AlphaFoldDB" id="A0A2T0M0M6"/>
<dbReference type="InterPro" id="IPR050471">
    <property type="entry name" value="AB_hydrolase"/>
</dbReference>
<dbReference type="RefSeq" id="WP_106177266.1">
    <property type="nucleotide sequence ID" value="NZ_PVNH01000002.1"/>
</dbReference>
<dbReference type="GO" id="GO:0046503">
    <property type="term" value="P:glycerolipid catabolic process"/>
    <property type="evidence" value="ECO:0007669"/>
    <property type="project" value="TreeGrafter"/>
</dbReference>
<evidence type="ECO:0000259" key="1">
    <source>
        <dbReference type="Pfam" id="PF12697"/>
    </source>
</evidence>